<dbReference type="SUPFAM" id="SSF46689">
    <property type="entry name" value="Homeodomain-like"/>
    <property type="match status" value="1"/>
</dbReference>
<feature type="DNA-binding region" description="H-T-H motif" evidence="4">
    <location>
        <begin position="45"/>
        <end position="64"/>
    </location>
</feature>
<dbReference type="OrthoDB" id="270177at2"/>
<keyword evidence="3" id="KW-0804">Transcription</keyword>
<evidence type="ECO:0000256" key="2">
    <source>
        <dbReference type="ARBA" id="ARBA00023125"/>
    </source>
</evidence>
<evidence type="ECO:0000256" key="3">
    <source>
        <dbReference type="ARBA" id="ARBA00023163"/>
    </source>
</evidence>
<dbReference type="Pfam" id="PF00440">
    <property type="entry name" value="TetR_N"/>
    <property type="match status" value="1"/>
</dbReference>
<dbReference type="AlphaFoldDB" id="A0A0J1CXB1"/>
<dbReference type="Proteomes" id="UP000035963">
    <property type="component" value="Unassembled WGS sequence"/>
</dbReference>
<dbReference type="PANTHER" id="PTHR47506:SF10">
    <property type="entry name" value="TRANSCRIPTIONAL REGULATORY PROTEIN"/>
    <property type="match status" value="1"/>
</dbReference>
<dbReference type="Gene3D" id="1.10.357.10">
    <property type="entry name" value="Tetracycline Repressor, domain 2"/>
    <property type="match status" value="1"/>
</dbReference>
<accession>A0A0J1CXB1</accession>
<keyword evidence="7" id="KW-1185">Reference proteome</keyword>
<sequence length="209" mass="22813">MTKSSSLRQLADRSQERGRPREFDLDEVIDSAGRVFWEGGYHATSVGTLCNATGLLRGSLYGAFGDKHGLLVAAFERYADGAVARLKERLEADLPPREGLRQALLHYTRLSADLAGRHGCFITNAALELLPADEVLRPYIETTLQRISAQLSAAVIRGQQAGDFNADLDENAVGTFLLCIVQGLRVLGKVEVSEKKLVGIVDMTMRALL</sequence>
<dbReference type="InterPro" id="IPR001647">
    <property type="entry name" value="HTH_TetR"/>
</dbReference>
<dbReference type="InterPro" id="IPR009057">
    <property type="entry name" value="Homeodomain-like_sf"/>
</dbReference>
<gene>
    <name evidence="6" type="ORF">EOS_16245</name>
</gene>
<dbReference type="InterPro" id="IPR011075">
    <property type="entry name" value="TetR_C"/>
</dbReference>
<organism evidence="6 7">
    <name type="scientific">Caballeronia mineralivorans PML1(12)</name>
    <dbReference type="NCBI Taxonomy" id="908627"/>
    <lineage>
        <taxon>Bacteria</taxon>
        <taxon>Pseudomonadati</taxon>
        <taxon>Pseudomonadota</taxon>
        <taxon>Betaproteobacteria</taxon>
        <taxon>Burkholderiales</taxon>
        <taxon>Burkholderiaceae</taxon>
        <taxon>Caballeronia</taxon>
    </lineage>
</organism>
<keyword evidence="2 4" id="KW-0238">DNA-binding</keyword>
<feature type="domain" description="HTH tetR-type" evidence="5">
    <location>
        <begin position="22"/>
        <end position="82"/>
    </location>
</feature>
<dbReference type="GO" id="GO:0003677">
    <property type="term" value="F:DNA binding"/>
    <property type="evidence" value="ECO:0007669"/>
    <property type="project" value="UniProtKB-UniRule"/>
</dbReference>
<name>A0A0J1CXB1_9BURK</name>
<evidence type="ECO:0000313" key="7">
    <source>
        <dbReference type="Proteomes" id="UP000035963"/>
    </source>
</evidence>
<comment type="caution">
    <text evidence="6">The sequence shown here is derived from an EMBL/GenBank/DDBJ whole genome shotgun (WGS) entry which is preliminary data.</text>
</comment>
<dbReference type="PANTHER" id="PTHR47506">
    <property type="entry name" value="TRANSCRIPTIONAL REGULATORY PROTEIN"/>
    <property type="match status" value="1"/>
</dbReference>
<dbReference type="Pfam" id="PF16925">
    <property type="entry name" value="TetR_C_13"/>
    <property type="match status" value="1"/>
</dbReference>
<dbReference type="EMBL" id="AEJF01000103">
    <property type="protein sequence ID" value="KLU25182.1"/>
    <property type="molecule type" value="Genomic_DNA"/>
</dbReference>
<dbReference type="PATRIC" id="fig|908627.4.peg.3630"/>
<proteinExistence type="predicted"/>
<evidence type="ECO:0000256" key="4">
    <source>
        <dbReference type="PROSITE-ProRule" id="PRU00335"/>
    </source>
</evidence>
<dbReference type="InterPro" id="IPR036271">
    <property type="entry name" value="Tet_transcr_reg_TetR-rel_C_sf"/>
</dbReference>
<evidence type="ECO:0000259" key="5">
    <source>
        <dbReference type="PROSITE" id="PS50977"/>
    </source>
</evidence>
<reference evidence="6 7" key="1">
    <citation type="journal article" date="2015" name="Genome Announc.">
        <title>Draft Genome Sequence of Burkholderia sp. Strain PML1(12), an Ectomycorrhizosphere-Inhabiting Bacterium with Effective Mineral-Weathering Ability.</title>
        <authorList>
            <person name="Uroz S."/>
            <person name="Oger P."/>
        </authorList>
    </citation>
    <scope>NUCLEOTIDE SEQUENCE [LARGE SCALE GENOMIC DNA]</scope>
    <source>
        <strain evidence="7">PML1(12)</strain>
    </source>
</reference>
<dbReference type="RefSeq" id="WP_047847690.1">
    <property type="nucleotide sequence ID" value="NZ_AEJF01000103.1"/>
</dbReference>
<dbReference type="PROSITE" id="PS50977">
    <property type="entry name" value="HTH_TETR_2"/>
    <property type="match status" value="1"/>
</dbReference>
<keyword evidence="1" id="KW-0805">Transcription regulation</keyword>
<protein>
    <submittedName>
        <fullName evidence="6">TetR family transcriptional regulator</fullName>
    </submittedName>
</protein>
<evidence type="ECO:0000313" key="6">
    <source>
        <dbReference type="EMBL" id="KLU25182.1"/>
    </source>
</evidence>
<evidence type="ECO:0000256" key="1">
    <source>
        <dbReference type="ARBA" id="ARBA00023015"/>
    </source>
</evidence>
<dbReference type="SUPFAM" id="SSF48498">
    <property type="entry name" value="Tetracyclin repressor-like, C-terminal domain"/>
    <property type="match status" value="1"/>
</dbReference>